<dbReference type="InterPro" id="IPR009081">
    <property type="entry name" value="PP-bd_ACP"/>
</dbReference>
<protein>
    <submittedName>
        <fullName evidence="3">Nonribosomal peptide synthase</fullName>
    </submittedName>
</protein>
<dbReference type="AlphaFoldDB" id="A0A168HLG1"/>
<dbReference type="GO" id="GO:0043041">
    <property type="term" value="P:amino acid activation for nonribosomal peptide biosynthetic process"/>
    <property type="evidence" value="ECO:0007669"/>
    <property type="project" value="TreeGrafter"/>
</dbReference>
<gene>
    <name evidence="3" type="ORF">LEL_04759</name>
</gene>
<dbReference type="InterPro" id="IPR036736">
    <property type="entry name" value="ACP-like_sf"/>
</dbReference>
<dbReference type="InterPro" id="IPR023213">
    <property type="entry name" value="CAT-like_dom_sf"/>
</dbReference>
<dbReference type="Gene3D" id="3.30.559.30">
    <property type="entry name" value="Nonribosomal peptide synthetase, condensation domain"/>
    <property type="match status" value="1"/>
</dbReference>
<dbReference type="InterPro" id="IPR001242">
    <property type="entry name" value="Condensation_dom"/>
</dbReference>
<evidence type="ECO:0000259" key="2">
    <source>
        <dbReference type="PROSITE" id="PS50075"/>
    </source>
</evidence>
<dbReference type="STRING" id="1081108.A0A168HLG1"/>
<dbReference type="Gene3D" id="3.30.559.10">
    <property type="entry name" value="Chloramphenicol acetyltransferase-like domain"/>
    <property type="match status" value="1"/>
</dbReference>
<dbReference type="Pfam" id="PF00668">
    <property type="entry name" value="Condensation"/>
    <property type="match status" value="1"/>
</dbReference>
<accession>A0A168HLG1</accession>
<keyword evidence="1" id="KW-0436">Ligase</keyword>
<dbReference type="EMBL" id="AZHF01000003">
    <property type="protein sequence ID" value="OAA77936.1"/>
    <property type="molecule type" value="Genomic_DNA"/>
</dbReference>
<keyword evidence="4" id="KW-1185">Reference proteome</keyword>
<dbReference type="OrthoDB" id="5106613at2759"/>
<dbReference type="GO" id="GO:0044550">
    <property type="term" value="P:secondary metabolite biosynthetic process"/>
    <property type="evidence" value="ECO:0007669"/>
    <property type="project" value="TreeGrafter"/>
</dbReference>
<organism evidence="3 4">
    <name type="scientific">Akanthomyces lecanii RCEF 1005</name>
    <dbReference type="NCBI Taxonomy" id="1081108"/>
    <lineage>
        <taxon>Eukaryota</taxon>
        <taxon>Fungi</taxon>
        <taxon>Dikarya</taxon>
        <taxon>Ascomycota</taxon>
        <taxon>Pezizomycotina</taxon>
        <taxon>Sordariomycetes</taxon>
        <taxon>Hypocreomycetidae</taxon>
        <taxon>Hypocreales</taxon>
        <taxon>Cordycipitaceae</taxon>
        <taxon>Akanthomyces</taxon>
        <taxon>Cordyceps confragosa</taxon>
    </lineage>
</organism>
<dbReference type="PROSITE" id="PS50075">
    <property type="entry name" value="CARRIER"/>
    <property type="match status" value="1"/>
</dbReference>
<evidence type="ECO:0000313" key="4">
    <source>
        <dbReference type="Proteomes" id="UP000076881"/>
    </source>
</evidence>
<comment type="caution">
    <text evidence="3">The sequence shown here is derived from an EMBL/GenBank/DDBJ whole genome shotgun (WGS) entry which is preliminary data.</text>
</comment>
<dbReference type="Pfam" id="PF00550">
    <property type="entry name" value="PP-binding"/>
    <property type="match status" value="1"/>
</dbReference>
<name>A0A168HLG1_CORDF</name>
<dbReference type="GO" id="GO:0005737">
    <property type="term" value="C:cytoplasm"/>
    <property type="evidence" value="ECO:0007669"/>
    <property type="project" value="TreeGrafter"/>
</dbReference>
<sequence>MPEFREPVTDTERVLRDACSFVLQVPASNINLERSFVANGGDSISAMRVSPRCKAAEVVFPVATLLTNKSLADVAAHVSSSSAVASSSITQSKELEEAATGVTTACPQTEPFSLLHLSKSELDDLLAQIAPTLCTPTSQVRDIAPTTHTQALCAEAAMYTPPQGFYIFYIDIPESTQLETITAFAQELWDQIDMLRTVFIQRPDSGDLLQVVTAQSPAPLQIHTVSETENLHQKSERIFAESIQSTLEPGALWTKFIVLHRSGIPTRLALRLSHAHYDGMSLPPLLECLAATLQKKPWPIIPKFVDYVAHVYEKNEQTLQHWRMTLLGSKPLPLQPTGDQSQILTSTSVIQCPPKVSDSTEASVFLATCAETLARLHDTRDVHFSLTVSGRTLLPGSLDNIVGPCLNQVPLRVVLPPEPSFITTVGLVRQAQLDMLPAEMATLQDIYRTCTNWPEEHQKMMYNVHFHDLDSRSIDLLGDGVQTPLLTHGSPGVWEHSEAIWMIASPVDGTWQIVLSGNASHCTSGYLDKISDTLALVVATADV</sequence>
<proteinExistence type="predicted"/>
<evidence type="ECO:0000256" key="1">
    <source>
        <dbReference type="ARBA" id="ARBA00022598"/>
    </source>
</evidence>
<dbReference type="Proteomes" id="UP000076881">
    <property type="component" value="Unassembled WGS sequence"/>
</dbReference>
<dbReference type="GO" id="GO:0031177">
    <property type="term" value="F:phosphopantetheine binding"/>
    <property type="evidence" value="ECO:0007669"/>
    <property type="project" value="TreeGrafter"/>
</dbReference>
<dbReference type="Gene3D" id="1.10.1200.10">
    <property type="entry name" value="ACP-like"/>
    <property type="match status" value="1"/>
</dbReference>
<dbReference type="PANTHER" id="PTHR45527:SF1">
    <property type="entry name" value="FATTY ACID SYNTHASE"/>
    <property type="match status" value="1"/>
</dbReference>
<feature type="domain" description="Carrier" evidence="2">
    <location>
        <begin position="6"/>
        <end position="82"/>
    </location>
</feature>
<dbReference type="SUPFAM" id="SSF52777">
    <property type="entry name" value="CoA-dependent acyltransferases"/>
    <property type="match status" value="2"/>
</dbReference>
<dbReference type="SUPFAM" id="SSF47336">
    <property type="entry name" value="ACP-like"/>
    <property type="match status" value="1"/>
</dbReference>
<reference evidence="3 4" key="1">
    <citation type="journal article" date="2016" name="Genome Biol. Evol.">
        <title>Divergent and convergent evolution of fungal pathogenicity.</title>
        <authorList>
            <person name="Shang Y."/>
            <person name="Xiao G."/>
            <person name="Zheng P."/>
            <person name="Cen K."/>
            <person name="Zhan S."/>
            <person name="Wang C."/>
        </authorList>
    </citation>
    <scope>NUCLEOTIDE SEQUENCE [LARGE SCALE GENOMIC DNA]</scope>
    <source>
        <strain evidence="3 4">RCEF 1005</strain>
    </source>
</reference>
<dbReference type="GO" id="GO:0016874">
    <property type="term" value="F:ligase activity"/>
    <property type="evidence" value="ECO:0007669"/>
    <property type="project" value="UniProtKB-KW"/>
</dbReference>
<dbReference type="PANTHER" id="PTHR45527">
    <property type="entry name" value="NONRIBOSOMAL PEPTIDE SYNTHETASE"/>
    <property type="match status" value="1"/>
</dbReference>
<evidence type="ECO:0000313" key="3">
    <source>
        <dbReference type="EMBL" id="OAA77936.1"/>
    </source>
</evidence>